<feature type="coiled-coil region" evidence="1">
    <location>
        <begin position="58"/>
        <end position="88"/>
    </location>
</feature>
<gene>
    <name evidence="3" type="ORF">ERS852395_01381</name>
</gene>
<keyword evidence="2" id="KW-0472">Membrane</keyword>
<keyword evidence="1" id="KW-0175">Coiled coil</keyword>
<proteinExistence type="predicted"/>
<evidence type="ECO:0000256" key="1">
    <source>
        <dbReference type="SAM" id="Coils"/>
    </source>
</evidence>
<protein>
    <submittedName>
        <fullName evidence="3">PspA/IM30 family</fullName>
    </submittedName>
</protein>
<feature type="transmembrane region" description="Helical" evidence="2">
    <location>
        <begin position="6"/>
        <end position="24"/>
    </location>
</feature>
<feature type="coiled-coil region" evidence="1">
    <location>
        <begin position="122"/>
        <end position="177"/>
    </location>
</feature>
<accession>A0A174A0V1</accession>
<keyword evidence="2" id="KW-0812">Transmembrane</keyword>
<evidence type="ECO:0000313" key="3">
    <source>
        <dbReference type="EMBL" id="CUN81038.1"/>
    </source>
</evidence>
<evidence type="ECO:0000256" key="2">
    <source>
        <dbReference type="SAM" id="Phobius"/>
    </source>
</evidence>
<organism evidence="3 4">
    <name type="scientific">Blautia obeum</name>
    <dbReference type="NCBI Taxonomy" id="40520"/>
    <lineage>
        <taxon>Bacteria</taxon>
        <taxon>Bacillati</taxon>
        <taxon>Bacillota</taxon>
        <taxon>Clostridia</taxon>
        <taxon>Lachnospirales</taxon>
        <taxon>Lachnospiraceae</taxon>
        <taxon>Blautia</taxon>
    </lineage>
</organism>
<name>A0A174A0V1_9FIRM</name>
<keyword evidence="2" id="KW-1133">Transmembrane helix</keyword>
<dbReference type="RefSeq" id="WP_055053133.1">
    <property type="nucleotide sequence ID" value="NZ_CYZA01000006.1"/>
</dbReference>
<dbReference type="Proteomes" id="UP000095447">
    <property type="component" value="Unassembled WGS sequence"/>
</dbReference>
<evidence type="ECO:0000313" key="4">
    <source>
        <dbReference type="Proteomes" id="UP000095447"/>
    </source>
</evidence>
<sequence length="249" mass="28001">MNITAGAIIIIVILVLVGLCFFFNSKIGKRVRIRASGTANEAIQKDASTPEGAKAYYNAAIEKKEDELQQENVRYQQMLGKISNYEDDLFHLKKDAMKADVNVNACVDRGDGEAAKVYLKEQQELNDKIDFIKNTLKEWKENADVQKEKVEVLQQQLNDLKAEKESAVLTLETAQASKAFNVTPGVSSSEEEKMLEKVRDGVKKQKEAADGARIAYESSTIVQKQRLDKKMKDDEIDKKLQELKAKKGK</sequence>
<reference evidence="3 4" key="1">
    <citation type="submission" date="2015-09" db="EMBL/GenBank/DDBJ databases">
        <authorList>
            <consortium name="Pathogen Informatics"/>
        </authorList>
    </citation>
    <scope>NUCLEOTIDE SEQUENCE [LARGE SCALE GENOMIC DNA]</scope>
    <source>
        <strain evidence="3 4">2789STDY5608838</strain>
    </source>
</reference>
<dbReference type="AlphaFoldDB" id="A0A174A0V1"/>
<dbReference type="EMBL" id="CYZA01000006">
    <property type="protein sequence ID" value="CUN81038.1"/>
    <property type="molecule type" value="Genomic_DNA"/>
</dbReference>